<evidence type="ECO:0000256" key="3">
    <source>
        <dbReference type="ARBA" id="ARBA00023082"/>
    </source>
</evidence>
<organism evidence="6 7">
    <name type="scientific">Rudaeicoccus suwonensis</name>
    <dbReference type="NCBI Taxonomy" id="657409"/>
    <lineage>
        <taxon>Bacteria</taxon>
        <taxon>Bacillati</taxon>
        <taxon>Actinomycetota</taxon>
        <taxon>Actinomycetes</taxon>
        <taxon>Micrococcales</taxon>
        <taxon>Dermacoccaceae</taxon>
        <taxon>Rudaeicoccus</taxon>
    </lineage>
</organism>
<dbReference type="EMBL" id="VIVQ01000002">
    <property type="protein sequence ID" value="TWE10283.1"/>
    <property type="molecule type" value="Genomic_DNA"/>
</dbReference>
<comment type="caution">
    <text evidence="6">The sequence shown here is derived from an EMBL/GenBank/DDBJ whole genome shotgun (WGS) entry which is preliminary data.</text>
</comment>
<protein>
    <submittedName>
        <fullName evidence="6">RNA polymerase sigma-70 factor (ECF subfamily)</fullName>
    </submittedName>
</protein>
<dbReference type="InterPro" id="IPR036388">
    <property type="entry name" value="WH-like_DNA-bd_sf"/>
</dbReference>
<keyword evidence="3" id="KW-0731">Sigma factor</keyword>
<evidence type="ECO:0000256" key="4">
    <source>
        <dbReference type="ARBA" id="ARBA00023125"/>
    </source>
</evidence>
<evidence type="ECO:0000313" key="6">
    <source>
        <dbReference type="EMBL" id="TWE10283.1"/>
    </source>
</evidence>
<sequence length="227" mass="25180">MTSDQQLEQEADSAAVNNRWTCPSGEMIVWTDLLDGSPRRSAAIAALDDLAVRVASRELARRAASSDLSAYDRNELARDAATDAVLAILRKIDQFRGESKFTTWAYKFVILEVSSHLGRHYRRNAPALLPEPEAWGQFVDRMGMDPVHDLQAAELAASLRRAVEDLSEKQQQVFVEVVVQGVPADAVADRLKTNRNAIYKVIFDARRRIRSALIVEGLMSAEGVASE</sequence>
<keyword evidence="2" id="KW-0805">Transcription regulation</keyword>
<dbReference type="GO" id="GO:0006352">
    <property type="term" value="P:DNA-templated transcription initiation"/>
    <property type="evidence" value="ECO:0007669"/>
    <property type="project" value="InterPro"/>
</dbReference>
<dbReference type="GO" id="GO:0016987">
    <property type="term" value="F:sigma factor activity"/>
    <property type="evidence" value="ECO:0007669"/>
    <property type="project" value="UniProtKB-KW"/>
</dbReference>
<dbReference type="Gene3D" id="1.10.10.10">
    <property type="entry name" value="Winged helix-like DNA-binding domain superfamily/Winged helix DNA-binding domain"/>
    <property type="match status" value="1"/>
</dbReference>
<dbReference type="PANTHER" id="PTHR43133">
    <property type="entry name" value="RNA POLYMERASE ECF-TYPE SIGMA FACTO"/>
    <property type="match status" value="1"/>
</dbReference>
<evidence type="ECO:0000256" key="1">
    <source>
        <dbReference type="ARBA" id="ARBA00010641"/>
    </source>
</evidence>
<dbReference type="SUPFAM" id="SSF88946">
    <property type="entry name" value="Sigma2 domain of RNA polymerase sigma factors"/>
    <property type="match status" value="1"/>
</dbReference>
<evidence type="ECO:0000313" key="7">
    <source>
        <dbReference type="Proteomes" id="UP000318297"/>
    </source>
</evidence>
<dbReference type="RefSeq" id="WP_170226516.1">
    <property type="nucleotide sequence ID" value="NZ_VIVQ01000002.1"/>
</dbReference>
<dbReference type="InterPro" id="IPR039425">
    <property type="entry name" value="RNA_pol_sigma-70-like"/>
</dbReference>
<proteinExistence type="inferred from homology"/>
<dbReference type="PANTHER" id="PTHR43133:SF8">
    <property type="entry name" value="RNA POLYMERASE SIGMA FACTOR HI_1459-RELATED"/>
    <property type="match status" value="1"/>
</dbReference>
<gene>
    <name evidence="6" type="ORF">BKA23_2638</name>
</gene>
<dbReference type="InterPro" id="IPR013324">
    <property type="entry name" value="RNA_pol_sigma_r3/r4-like"/>
</dbReference>
<keyword evidence="4" id="KW-0238">DNA-binding</keyword>
<comment type="similarity">
    <text evidence="1">Belongs to the sigma-70 factor family. ECF subfamily.</text>
</comment>
<dbReference type="GO" id="GO:0003677">
    <property type="term" value="F:DNA binding"/>
    <property type="evidence" value="ECO:0007669"/>
    <property type="project" value="UniProtKB-KW"/>
</dbReference>
<keyword evidence="7" id="KW-1185">Reference proteome</keyword>
<accession>A0A561E3U1</accession>
<reference evidence="6 7" key="1">
    <citation type="submission" date="2019-06" db="EMBL/GenBank/DDBJ databases">
        <title>Sequencing the genomes of 1000 actinobacteria strains.</title>
        <authorList>
            <person name="Klenk H.-P."/>
        </authorList>
    </citation>
    <scope>NUCLEOTIDE SEQUENCE [LARGE SCALE GENOMIC DNA]</scope>
    <source>
        <strain evidence="6 7">DSM 19560</strain>
    </source>
</reference>
<dbReference type="AlphaFoldDB" id="A0A561E3U1"/>
<dbReference type="NCBIfam" id="TIGR02937">
    <property type="entry name" value="sigma70-ECF"/>
    <property type="match status" value="1"/>
</dbReference>
<keyword evidence="5" id="KW-0804">Transcription</keyword>
<evidence type="ECO:0000256" key="2">
    <source>
        <dbReference type="ARBA" id="ARBA00023015"/>
    </source>
</evidence>
<dbReference type="Gene3D" id="1.10.1740.10">
    <property type="match status" value="1"/>
</dbReference>
<dbReference type="InterPro" id="IPR013325">
    <property type="entry name" value="RNA_pol_sigma_r2"/>
</dbReference>
<dbReference type="SUPFAM" id="SSF88659">
    <property type="entry name" value="Sigma3 and sigma4 domains of RNA polymerase sigma factors"/>
    <property type="match status" value="1"/>
</dbReference>
<evidence type="ECO:0000256" key="5">
    <source>
        <dbReference type="ARBA" id="ARBA00023163"/>
    </source>
</evidence>
<name>A0A561E3U1_9MICO</name>
<dbReference type="InterPro" id="IPR014284">
    <property type="entry name" value="RNA_pol_sigma-70_dom"/>
</dbReference>
<dbReference type="Proteomes" id="UP000318297">
    <property type="component" value="Unassembled WGS sequence"/>
</dbReference>